<dbReference type="GO" id="GO:0005789">
    <property type="term" value="C:endoplasmic reticulum membrane"/>
    <property type="evidence" value="ECO:0007669"/>
    <property type="project" value="TreeGrafter"/>
</dbReference>
<dbReference type="Proteomes" id="UP000694395">
    <property type="component" value="Unassembled WGS sequence"/>
</dbReference>
<evidence type="ECO:0000256" key="1">
    <source>
        <dbReference type="ARBA" id="ARBA00004141"/>
    </source>
</evidence>
<feature type="compositionally biased region" description="Polar residues" evidence="8">
    <location>
        <begin position="456"/>
        <end position="475"/>
    </location>
</feature>
<evidence type="ECO:0000313" key="10">
    <source>
        <dbReference type="Ensembl" id="ENSOMYP00000127594.1"/>
    </source>
</evidence>
<feature type="region of interest" description="Disordered" evidence="8">
    <location>
        <begin position="433"/>
        <end position="512"/>
    </location>
</feature>
<evidence type="ECO:0000256" key="5">
    <source>
        <dbReference type="ARBA" id="ARBA00022989"/>
    </source>
</evidence>
<dbReference type="Ensembl" id="ENSOMYT00000143636.1">
    <property type="protein sequence ID" value="ENSOMYP00000127594.1"/>
    <property type="gene ID" value="ENSOMYG00000061639.1"/>
</dbReference>
<dbReference type="AlphaFoldDB" id="A0A8K9X460"/>
<evidence type="ECO:0000256" key="7">
    <source>
        <dbReference type="ARBA" id="ARBA00023188"/>
    </source>
</evidence>
<keyword evidence="6 9" id="KW-0472">Membrane</keyword>
<reference evidence="10" key="2">
    <citation type="submission" date="2025-09" db="UniProtKB">
        <authorList>
            <consortium name="Ensembl"/>
        </authorList>
    </citation>
    <scope>IDENTIFICATION</scope>
</reference>
<evidence type="ECO:0000256" key="2">
    <source>
        <dbReference type="ARBA" id="ARBA00008803"/>
    </source>
</evidence>
<name>A0A8K9X460_ONCMY</name>
<keyword evidence="3 9" id="KW-0812">Transmembrane</keyword>
<feature type="region of interest" description="Disordered" evidence="8">
    <location>
        <begin position="1"/>
        <end position="33"/>
    </location>
</feature>
<sequence length="529" mass="59122">SSNSSNSSSSISNSSSNSSGSSSNSSNSSSSISNSSNLSLARFMGAELTRGYFLEHNEAKYTERRERVYTCLRIPKELEKLMLFGFFLCLDAFLYVFTLLPLRVLLALVHLLTLPCCGLSGSPLLQPAQVCDVLKGVIMVLCYIMMSYVDYSMMYHLIRGQSVIKLYIIYNMLEVADRLFSSFGQDILDALYWTATEPKEKKRAHIGVVPHFLMAVLYVFLHAILIMVQATTLNVAFNSHNKSLLTIMMSNNFVEIKGSVFKKFEKNNLFQMSNSDIKERFTNYVLLLIVCLRNMEQFSWNPDHLWVLFPDVVMVIASEVTVDVVKHAFITKFNDITADVYGEYRASLAFDLVSSRQKNAYTDYSDSVSRRMGFIPLPLALLVRDWLGLQAWVQLVLQLFKAGMISLKVLNSIVLLGTSCVFVKEANMEEKLFQSPPSAASSRSNSRGVVSSASVTCQPTNHQQESPASTLPTSQSDDHFLTTPDGEDGDKDISAATGEEGEGLQHRNPAPKKDLLEIDRFTICGNRID</sequence>
<keyword evidence="11" id="KW-1185">Reference proteome</keyword>
<protein>
    <submittedName>
        <fullName evidence="10">Transmembrane anterior posterior transformation 1b</fullName>
    </submittedName>
</protein>
<dbReference type="GO" id="GO:0045724">
    <property type="term" value="P:positive regulation of cilium assembly"/>
    <property type="evidence" value="ECO:0007669"/>
    <property type="project" value="TreeGrafter"/>
</dbReference>
<feature type="transmembrane region" description="Helical" evidence="9">
    <location>
        <begin position="212"/>
        <end position="237"/>
    </location>
</feature>
<dbReference type="PANTHER" id="PTHR13317:SF4">
    <property type="entry name" value="TRANSMEMBRANE ANTERIOR POSTERIOR TRANSFORMATION PROTEIN 1 HOMOLOG"/>
    <property type="match status" value="1"/>
</dbReference>
<comment type="similarity">
    <text evidence="2">Belongs to the TAPT1 family.</text>
</comment>
<accession>A0A8K9X460</accession>
<dbReference type="PANTHER" id="PTHR13317">
    <property type="entry name" value="TRANSMEMBRANE ANTERIOR POSTERIOR TRANSFORMATION PROTEIN 1 HOMOLOG"/>
    <property type="match status" value="1"/>
</dbReference>
<comment type="subcellular location">
    <subcellularLocation>
        <location evidence="1">Membrane</location>
        <topology evidence="1">Multi-pass membrane protein</topology>
    </subcellularLocation>
</comment>
<keyword evidence="5 9" id="KW-1133">Transmembrane helix</keyword>
<keyword evidence="7" id="KW-0891">Chondrogenesis</keyword>
<feature type="compositionally biased region" description="Low complexity" evidence="8">
    <location>
        <begin position="435"/>
        <end position="455"/>
    </location>
</feature>
<feature type="transmembrane region" description="Helical" evidence="9">
    <location>
        <begin position="81"/>
        <end position="98"/>
    </location>
</feature>
<evidence type="ECO:0000256" key="9">
    <source>
        <dbReference type="SAM" id="Phobius"/>
    </source>
</evidence>
<evidence type="ECO:0000256" key="8">
    <source>
        <dbReference type="SAM" id="MobiDB-lite"/>
    </source>
</evidence>
<evidence type="ECO:0000256" key="4">
    <source>
        <dbReference type="ARBA" id="ARBA00022855"/>
    </source>
</evidence>
<dbReference type="Pfam" id="PF05346">
    <property type="entry name" value="DUF747"/>
    <property type="match status" value="1"/>
</dbReference>
<feature type="transmembrane region" description="Helical" evidence="9">
    <location>
        <begin position="137"/>
        <end position="158"/>
    </location>
</feature>
<dbReference type="GO" id="GO:0051216">
    <property type="term" value="P:cartilage development"/>
    <property type="evidence" value="ECO:0007669"/>
    <property type="project" value="UniProtKB-KW"/>
</dbReference>
<dbReference type="GO" id="GO:0036064">
    <property type="term" value="C:ciliary basal body"/>
    <property type="evidence" value="ECO:0007669"/>
    <property type="project" value="TreeGrafter"/>
</dbReference>
<evidence type="ECO:0000256" key="3">
    <source>
        <dbReference type="ARBA" id="ARBA00022692"/>
    </source>
</evidence>
<dbReference type="InterPro" id="IPR008010">
    <property type="entry name" value="Tatp1"/>
</dbReference>
<organism evidence="10 11">
    <name type="scientific">Oncorhynchus mykiss</name>
    <name type="common">Rainbow trout</name>
    <name type="synonym">Salmo gairdneri</name>
    <dbReference type="NCBI Taxonomy" id="8022"/>
    <lineage>
        <taxon>Eukaryota</taxon>
        <taxon>Metazoa</taxon>
        <taxon>Chordata</taxon>
        <taxon>Craniata</taxon>
        <taxon>Vertebrata</taxon>
        <taxon>Euteleostomi</taxon>
        <taxon>Actinopterygii</taxon>
        <taxon>Neopterygii</taxon>
        <taxon>Teleostei</taxon>
        <taxon>Protacanthopterygii</taxon>
        <taxon>Salmoniformes</taxon>
        <taxon>Salmonidae</taxon>
        <taxon>Salmoninae</taxon>
        <taxon>Oncorhynchus</taxon>
    </lineage>
</organism>
<reference evidence="10" key="1">
    <citation type="submission" date="2025-08" db="UniProtKB">
        <authorList>
            <consortium name="Ensembl"/>
        </authorList>
    </citation>
    <scope>IDENTIFICATION</scope>
</reference>
<gene>
    <name evidence="10" type="primary">LOC110519477</name>
</gene>
<keyword evidence="4" id="KW-0892">Osteogenesis</keyword>
<evidence type="ECO:0000313" key="11">
    <source>
        <dbReference type="Proteomes" id="UP000694395"/>
    </source>
</evidence>
<proteinExistence type="inferred from homology"/>
<dbReference type="GO" id="GO:0001503">
    <property type="term" value="P:ossification"/>
    <property type="evidence" value="ECO:0007669"/>
    <property type="project" value="UniProtKB-KW"/>
</dbReference>
<dbReference type="GeneTree" id="ENSGT00390000010628"/>
<evidence type="ECO:0000256" key="6">
    <source>
        <dbReference type="ARBA" id="ARBA00023136"/>
    </source>
</evidence>